<dbReference type="EMBL" id="UZAH01027936">
    <property type="protein sequence ID" value="VDO96327.1"/>
    <property type="molecule type" value="Genomic_DNA"/>
</dbReference>
<organism evidence="2 3">
    <name type="scientific">Heligmosomoides polygyrus</name>
    <name type="common">Parasitic roundworm</name>
    <dbReference type="NCBI Taxonomy" id="6339"/>
    <lineage>
        <taxon>Eukaryota</taxon>
        <taxon>Metazoa</taxon>
        <taxon>Ecdysozoa</taxon>
        <taxon>Nematoda</taxon>
        <taxon>Chromadorea</taxon>
        <taxon>Rhabditida</taxon>
        <taxon>Rhabditina</taxon>
        <taxon>Rhabditomorpha</taxon>
        <taxon>Strongyloidea</taxon>
        <taxon>Heligmosomidae</taxon>
        <taxon>Heligmosomoides</taxon>
    </lineage>
</organism>
<dbReference type="WBParaSite" id="HPBE_0001347601-mRNA-1">
    <property type="protein sequence ID" value="HPBE_0001347601-mRNA-1"/>
    <property type="gene ID" value="HPBE_0001347601"/>
</dbReference>
<evidence type="ECO:0000313" key="2">
    <source>
        <dbReference type="Proteomes" id="UP000050761"/>
    </source>
</evidence>
<dbReference type="OrthoDB" id="5844535at2759"/>
<evidence type="ECO:0000313" key="3">
    <source>
        <dbReference type="WBParaSite" id="HPBE_0001347601-mRNA-1"/>
    </source>
</evidence>
<reference evidence="3" key="2">
    <citation type="submission" date="2019-09" db="UniProtKB">
        <authorList>
            <consortium name="WormBaseParasite"/>
        </authorList>
    </citation>
    <scope>IDENTIFICATION</scope>
</reference>
<proteinExistence type="predicted"/>
<dbReference type="AlphaFoldDB" id="A0A183FXZ6"/>
<accession>A0A3P8AHJ6</accession>
<protein>
    <submittedName>
        <fullName evidence="3">DUF667 domain-containing protein</fullName>
    </submittedName>
</protein>
<keyword evidence="2" id="KW-1185">Reference proteome</keyword>
<sequence length="86" mass="10215">MDLGIPGGQFHNEIDHIIFNHKYVRHLTYVYIVVKFFTGSGHRFLRVRFRFLRQGEKAVNFKQRSPRTAINWDLYISLAGFEKMPS</sequence>
<gene>
    <name evidence="1" type="ORF">HPBE_LOCUS13477</name>
</gene>
<dbReference type="Proteomes" id="UP000050761">
    <property type="component" value="Unassembled WGS sequence"/>
</dbReference>
<name>A0A183FXZ6_HELPZ</name>
<accession>A0A183FXZ6</accession>
<evidence type="ECO:0000313" key="1">
    <source>
        <dbReference type="EMBL" id="VDO96327.1"/>
    </source>
</evidence>
<reference evidence="1 2" key="1">
    <citation type="submission" date="2018-11" db="EMBL/GenBank/DDBJ databases">
        <authorList>
            <consortium name="Pathogen Informatics"/>
        </authorList>
    </citation>
    <scope>NUCLEOTIDE SEQUENCE [LARGE SCALE GENOMIC DNA]</scope>
</reference>